<sequence>MSNILNCSQNYIAQDGRIIVYGGLTEDGGPAKDDLVILDTSQAVYTWSKANVSTNKPLPRYSIRLLWWVII</sequence>
<accession>A0A015JW84</accession>
<dbReference type="OrthoDB" id="432528at2759"/>
<protein>
    <submittedName>
        <fullName evidence="1">Uncharacterized protein</fullName>
    </submittedName>
</protein>
<proteinExistence type="predicted"/>
<keyword evidence="2" id="KW-1185">Reference proteome</keyword>
<dbReference type="EMBL" id="JEMT01026495">
    <property type="protein sequence ID" value="EXX59364.1"/>
    <property type="molecule type" value="Genomic_DNA"/>
</dbReference>
<organism evidence="1 2">
    <name type="scientific">Rhizophagus irregularis (strain DAOM 197198w)</name>
    <name type="common">Glomus intraradices</name>
    <dbReference type="NCBI Taxonomy" id="1432141"/>
    <lineage>
        <taxon>Eukaryota</taxon>
        <taxon>Fungi</taxon>
        <taxon>Fungi incertae sedis</taxon>
        <taxon>Mucoromycota</taxon>
        <taxon>Glomeromycotina</taxon>
        <taxon>Glomeromycetes</taxon>
        <taxon>Glomerales</taxon>
        <taxon>Glomeraceae</taxon>
        <taxon>Rhizophagus</taxon>
    </lineage>
</organism>
<dbReference type="Proteomes" id="UP000022910">
    <property type="component" value="Unassembled WGS sequence"/>
</dbReference>
<evidence type="ECO:0000313" key="1">
    <source>
        <dbReference type="EMBL" id="EXX59364.1"/>
    </source>
</evidence>
<gene>
    <name evidence="1" type="ORF">RirG_189770</name>
</gene>
<dbReference type="SUPFAM" id="SSF50965">
    <property type="entry name" value="Galactose oxidase, central domain"/>
    <property type="match status" value="1"/>
</dbReference>
<name>A0A015JW84_RHIIW</name>
<comment type="caution">
    <text evidence="1">The sequence shown here is derived from an EMBL/GenBank/DDBJ whole genome shotgun (WGS) entry which is preliminary data.</text>
</comment>
<evidence type="ECO:0000313" key="2">
    <source>
        <dbReference type="Proteomes" id="UP000022910"/>
    </source>
</evidence>
<dbReference type="HOGENOM" id="CLU_2741413_0_0_1"/>
<dbReference type="InterPro" id="IPR011043">
    <property type="entry name" value="Gal_Oxase/kelch_b-propeller"/>
</dbReference>
<dbReference type="AlphaFoldDB" id="A0A015JW84"/>
<reference evidence="1 2" key="1">
    <citation type="submission" date="2014-02" db="EMBL/GenBank/DDBJ databases">
        <title>Single nucleus genome sequencing reveals high similarity among nuclei of an endomycorrhizal fungus.</title>
        <authorList>
            <person name="Lin K."/>
            <person name="Geurts R."/>
            <person name="Zhang Z."/>
            <person name="Limpens E."/>
            <person name="Saunders D.G."/>
            <person name="Mu D."/>
            <person name="Pang E."/>
            <person name="Cao H."/>
            <person name="Cha H."/>
            <person name="Lin T."/>
            <person name="Zhou Q."/>
            <person name="Shang Y."/>
            <person name="Li Y."/>
            <person name="Ivanov S."/>
            <person name="Sharma T."/>
            <person name="Velzen R.V."/>
            <person name="Ruijter N.D."/>
            <person name="Aanen D.K."/>
            <person name="Win J."/>
            <person name="Kamoun S."/>
            <person name="Bisseling T."/>
            <person name="Huang S."/>
        </authorList>
    </citation>
    <scope>NUCLEOTIDE SEQUENCE [LARGE SCALE GENOMIC DNA]</scope>
    <source>
        <strain evidence="2">DAOM197198w</strain>
    </source>
</reference>